<dbReference type="PROSITE" id="PS51462">
    <property type="entry name" value="NUDIX"/>
    <property type="match status" value="1"/>
</dbReference>
<dbReference type="EMBL" id="MN099286">
    <property type="protein sequence ID" value="QKV50211.1"/>
    <property type="molecule type" value="Genomic_DNA"/>
</dbReference>
<dbReference type="InterPro" id="IPR020084">
    <property type="entry name" value="NUDIX_hydrolase_CS"/>
</dbReference>
<sequence length="207" mass="24873">MVRKGRHSGLLLLTDDNHAVILQASKSYSEHVNQNLKYNKHIPFVEKLSIPRGRQDVGETDYETAVREFIEETGLIFDKIAIYKEPFFLEWQDDCKIFRYTVYVAFLNGTLNSLSKRPNSYDIKLKCKLENSYEVDMCRQKHRSKELMRRLEIMSLKKYVTYMENRQLPTYKYSNYDKFFNFVEQVKQKTMNLDDFFVIILRWNESQ</sequence>
<reference evidence="7" key="2">
    <citation type="submission" date="2019-06" db="EMBL/GenBank/DDBJ databases">
        <title>Plutella xylostella granulovirus.</title>
        <authorList>
            <person name="Li L."/>
            <person name="Zhang M."/>
        </authorList>
    </citation>
    <scope>NUCLEOTIDE SEQUENCE</scope>
    <source>
        <strain evidence="8">PlxyGV_B</strain>
        <strain evidence="9">PlxyGV_NW</strain>
        <strain evidence="7">PlxyGV_W</strain>
    </source>
</reference>
<proteinExistence type="predicted"/>
<dbReference type="InterPro" id="IPR000086">
    <property type="entry name" value="NUDIX_hydrolase_dom"/>
</dbReference>
<evidence type="ECO:0000313" key="7">
    <source>
        <dbReference type="EMBL" id="QKV49975.1"/>
    </source>
</evidence>
<dbReference type="EMBL" id="MN099284">
    <property type="protein sequence ID" value="QKV49975.1"/>
    <property type="molecule type" value="Genomic_DNA"/>
</dbReference>
<organism evidence="6">
    <name type="scientific">Plutella xylostella granulovirus</name>
    <dbReference type="NCBI Taxonomy" id="98383"/>
    <lineage>
        <taxon>Viruses</taxon>
        <taxon>Viruses incertae sedis</taxon>
        <taxon>Naldaviricetes</taxon>
        <taxon>Lefavirales</taxon>
        <taxon>Baculoviridae</taxon>
        <taxon>Betabaculovirus</taxon>
        <taxon>Betabaculovirus pluxylostellae</taxon>
    </lineage>
</organism>
<accession>A0A142DWP5</accession>
<dbReference type="EMBL" id="KU529793">
    <property type="protein sequence ID" value="AMQ35896.1"/>
    <property type="molecule type" value="Genomic_DNA"/>
</dbReference>
<evidence type="ECO:0000313" key="5">
    <source>
        <dbReference type="EMBL" id="AMQ35896.1"/>
    </source>
</evidence>
<evidence type="ECO:0000313" key="6">
    <source>
        <dbReference type="EMBL" id="AMQ36013.1"/>
    </source>
</evidence>
<reference evidence="6" key="1">
    <citation type="submission" date="2016-01" db="EMBL/GenBank/DDBJ databases">
        <title>Complete Genome Sequences of Four Plutella xylostella Granulovirus Isolates.</title>
        <authorList>
            <person name="Spence R.J."/>
            <person name="Noune C."/>
            <person name="Hauxwell C."/>
        </authorList>
    </citation>
    <scope>NUCLEOTIDE SEQUENCE</scope>
    <source>
        <strain evidence="3">PxGV_C</strain>
        <strain evidence="4">PxGV_K</strain>
        <strain evidence="5">PxGV_M</strain>
        <strain evidence="6">PxGV_T</strain>
    </source>
</reference>
<dbReference type="InterPro" id="IPR015797">
    <property type="entry name" value="NUDIX_hydrolase-like_dom_sf"/>
</dbReference>
<gene>
    <name evidence="6" type="primary">PxGV-Torf50</name>
    <name evidence="7" type="synonym">ORF50</name>
    <name evidence="3" type="synonym">PxGV-Corf50</name>
    <name evidence="4" type="synonym">PxGV-Korf50</name>
    <name evidence="5" type="synonym">PxGV-Morf50</name>
</gene>
<name>A0A142DWP5_9BBAC</name>
<dbReference type="SUPFAM" id="SSF55811">
    <property type="entry name" value="Nudix"/>
    <property type="match status" value="1"/>
</dbReference>
<dbReference type="EMBL" id="KU529794">
    <property type="protein sequence ID" value="AMQ36013.1"/>
    <property type="molecule type" value="Genomic_DNA"/>
</dbReference>
<dbReference type="PROSITE" id="PS00893">
    <property type="entry name" value="NUDIX_BOX"/>
    <property type="match status" value="1"/>
</dbReference>
<evidence type="ECO:0000259" key="2">
    <source>
        <dbReference type="PROSITE" id="PS51462"/>
    </source>
</evidence>
<dbReference type="EMBL" id="KU529792">
    <property type="protein sequence ID" value="AMQ35779.1"/>
    <property type="molecule type" value="Genomic_DNA"/>
</dbReference>
<keyword evidence="1" id="KW-0378">Hydrolase</keyword>
<evidence type="ECO:0000256" key="1">
    <source>
        <dbReference type="ARBA" id="ARBA00022801"/>
    </source>
</evidence>
<dbReference type="Pfam" id="PF00293">
    <property type="entry name" value="NUDIX"/>
    <property type="match status" value="1"/>
</dbReference>
<evidence type="ECO:0000313" key="3">
    <source>
        <dbReference type="EMBL" id="AMQ35662.1"/>
    </source>
</evidence>
<feature type="domain" description="Nudix hydrolase" evidence="2">
    <location>
        <begin position="3"/>
        <end position="181"/>
    </location>
</feature>
<evidence type="ECO:0000313" key="9">
    <source>
        <dbReference type="EMBL" id="QKV50211.1"/>
    </source>
</evidence>
<protein>
    <submittedName>
        <fullName evidence="3 7">ORF50 protein</fullName>
    </submittedName>
    <submittedName>
        <fullName evidence="4">PxGV-Korf50 protein</fullName>
    </submittedName>
    <submittedName>
        <fullName evidence="5">PxGV-Morf50 protein</fullName>
    </submittedName>
    <submittedName>
        <fullName evidence="6">PxGV-Torf50 protein</fullName>
    </submittedName>
</protein>
<dbReference type="CDD" id="cd02883">
    <property type="entry name" value="NUDIX_Hydrolase"/>
    <property type="match status" value="1"/>
</dbReference>
<dbReference type="EMBL" id="KU529791">
    <property type="protein sequence ID" value="AMQ35662.1"/>
    <property type="molecule type" value="Genomic_DNA"/>
</dbReference>
<dbReference type="EMBL" id="MN099285">
    <property type="protein sequence ID" value="QKV50093.1"/>
    <property type="molecule type" value="Genomic_DNA"/>
</dbReference>
<dbReference type="GO" id="GO:0016787">
    <property type="term" value="F:hydrolase activity"/>
    <property type="evidence" value="ECO:0007669"/>
    <property type="project" value="UniProtKB-KW"/>
</dbReference>
<dbReference type="Gene3D" id="3.90.79.10">
    <property type="entry name" value="Nucleoside Triphosphate Pyrophosphohydrolase"/>
    <property type="match status" value="1"/>
</dbReference>
<evidence type="ECO:0000313" key="4">
    <source>
        <dbReference type="EMBL" id="AMQ35779.1"/>
    </source>
</evidence>
<evidence type="ECO:0000313" key="8">
    <source>
        <dbReference type="EMBL" id="QKV50093.1"/>
    </source>
</evidence>